<gene>
    <name evidence="2" type="ORF">HOLleu_42679</name>
</gene>
<dbReference type="InterPro" id="IPR001245">
    <property type="entry name" value="Ser-Thr/Tyr_kinase_cat_dom"/>
</dbReference>
<dbReference type="SUPFAM" id="SSF56112">
    <property type="entry name" value="Protein kinase-like (PK-like)"/>
    <property type="match status" value="1"/>
</dbReference>
<dbReference type="InterPro" id="IPR050122">
    <property type="entry name" value="RTK"/>
</dbReference>
<dbReference type="AlphaFoldDB" id="A0A9Q1B992"/>
<keyword evidence="3" id="KW-1185">Reference proteome</keyword>
<organism evidence="2 3">
    <name type="scientific">Holothuria leucospilota</name>
    <name type="common">Black long sea cucumber</name>
    <name type="synonym">Mertensiothuria leucospilota</name>
    <dbReference type="NCBI Taxonomy" id="206669"/>
    <lineage>
        <taxon>Eukaryota</taxon>
        <taxon>Metazoa</taxon>
        <taxon>Echinodermata</taxon>
        <taxon>Eleutherozoa</taxon>
        <taxon>Echinozoa</taxon>
        <taxon>Holothuroidea</taxon>
        <taxon>Aspidochirotacea</taxon>
        <taxon>Aspidochirotida</taxon>
        <taxon>Holothuriidae</taxon>
        <taxon>Holothuria</taxon>
    </lineage>
</organism>
<evidence type="ECO:0000313" key="3">
    <source>
        <dbReference type="Proteomes" id="UP001152320"/>
    </source>
</evidence>
<dbReference type="GO" id="GO:0043235">
    <property type="term" value="C:receptor complex"/>
    <property type="evidence" value="ECO:0007669"/>
    <property type="project" value="TreeGrafter"/>
</dbReference>
<evidence type="ECO:0000313" key="2">
    <source>
        <dbReference type="EMBL" id="KAJ8018996.1"/>
    </source>
</evidence>
<dbReference type="Pfam" id="PF07714">
    <property type="entry name" value="PK_Tyr_Ser-Thr"/>
    <property type="match status" value="1"/>
</dbReference>
<dbReference type="Gene3D" id="1.10.510.10">
    <property type="entry name" value="Transferase(Phosphotransferase) domain 1"/>
    <property type="match status" value="1"/>
</dbReference>
<reference evidence="2" key="1">
    <citation type="submission" date="2021-10" db="EMBL/GenBank/DDBJ databases">
        <title>Tropical sea cucumber genome reveals ecological adaptation and Cuvierian tubules defense mechanism.</title>
        <authorList>
            <person name="Chen T."/>
        </authorList>
    </citation>
    <scope>NUCLEOTIDE SEQUENCE</scope>
    <source>
        <strain evidence="2">Nanhai2018</strain>
        <tissue evidence="2">Muscle</tissue>
    </source>
</reference>
<proteinExistence type="predicted"/>
<name>A0A9Q1B992_HOLLE</name>
<dbReference type="PANTHER" id="PTHR24416">
    <property type="entry name" value="TYROSINE-PROTEIN KINASE RECEPTOR"/>
    <property type="match status" value="1"/>
</dbReference>
<dbReference type="GO" id="GO:0007169">
    <property type="term" value="P:cell surface receptor protein tyrosine kinase signaling pathway"/>
    <property type="evidence" value="ECO:0007669"/>
    <property type="project" value="TreeGrafter"/>
</dbReference>
<sequence length="192" mass="22189">MNNIPNHRDDPQVPSNLKKSWLTLSNVPNEYSKDDVKLHEELPSEGLIKCWVAQVHLKCDKKRLITVKSISDCATVKELQAFRSLLNTIHNLPKHRNCVEILGVTTTEVPYYVYQEFVENGNLRDSLLRNFQETGDNQQCNDKQEQRDSMQLLTQYSIQVADGMSFLAENKVLYQIENIQFVITLYACFVLP</sequence>
<comment type="caution">
    <text evidence="2">The sequence shown here is derived from an EMBL/GenBank/DDBJ whole genome shotgun (WGS) entry which is preliminary data.</text>
</comment>
<dbReference type="GO" id="GO:0004714">
    <property type="term" value="F:transmembrane receptor protein tyrosine kinase activity"/>
    <property type="evidence" value="ECO:0007669"/>
    <property type="project" value="TreeGrafter"/>
</dbReference>
<protein>
    <submittedName>
        <fullName evidence="2">Fibroblast growth factor receptor 2</fullName>
    </submittedName>
</protein>
<feature type="domain" description="Serine-threonine/tyrosine-protein kinase catalytic" evidence="1">
    <location>
        <begin position="56"/>
        <end position="173"/>
    </location>
</feature>
<dbReference type="InterPro" id="IPR011009">
    <property type="entry name" value="Kinase-like_dom_sf"/>
</dbReference>
<accession>A0A9Q1B992</accession>
<dbReference type="Proteomes" id="UP001152320">
    <property type="component" value="Unassembled WGS sequence"/>
</dbReference>
<dbReference type="EMBL" id="JAIZAY010000115">
    <property type="protein sequence ID" value="KAJ8018996.1"/>
    <property type="molecule type" value="Genomic_DNA"/>
</dbReference>
<keyword evidence="2" id="KW-0675">Receptor</keyword>
<dbReference type="PANTHER" id="PTHR24416:SF611">
    <property type="entry name" value="TYROSINE-PROTEIN KINASE TRANSMEMBRANE RECEPTOR ROR"/>
    <property type="match status" value="1"/>
</dbReference>
<dbReference type="GO" id="GO:0005886">
    <property type="term" value="C:plasma membrane"/>
    <property type="evidence" value="ECO:0007669"/>
    <property type="project" value="TreeGrafter"/>
</dbReference>
<evidence type="ECO:0000259" key="1">
    <source>
        <dbReference type="Pfam" id="PF07714"/>
    </source>
</evidence>